<keyword evidence="5 6" id="KW-0067">ATP-binding</keyword>
<reference evidence="9 10" key="1">
    <citation type="journal article" date="2011" name="Stand. Genomic Sci.">
        <title>Non-contiguous finished genome sequence of Bacteroides coprosuis type strain (PC139).</title>
        <authorList>
            <person name="Land M."/>
            <person name="Held B."/>
            <person name="Gronow S."/>
            <person name="Abt B."/>
            <person name="Lucas S."/>
            <person name="Del Rio T.G."/>
            <person name="Nolan M."/>
            <person name="Tice H."/>
            <person name="Cheng J.F."/>
            <person name="Pitluck S."/>
            <person name="Liolios K."/>
            <person name="Pagani I."/>
            <person name="Ivanova N."/>
            <person name="Mavromatis K."/>
            <person name="Mikhailova N."/>
            <person name="Pati A."/>
            <person name="Tapia R."/>
            <person name="Han C."/>
            <person name="Goodwin L."/>
            <person name="Chen A."/>
            <person name="Palaniappan K."/>
            <person name="Hauser L."/>
            <person name="Brambilla E.M."/>
            <person name="Rohde M."/>
            <person name="Goker M."/>
            <person name="Detter J.C."/>
            <person name="Woyke T."/>
            <person name="Bristow J."/>
            <person name="Eisen J.A."/>
            <person name="Markowitz V."/>
            <person name="Hugenholtz P."/>
            <person name="Kyrpides N.C."/>
            <person name="Klenk H.P."/>
            <person name="Lapidus A."/>
        </authorList>
    </citation>
    <scope>NUCLEOTIDE SEQUENCE [LARGE SCALE GENOMIC DNA]</scope>
    <source>
        <strain evidence="9 10">DSM 18011</strain>
    </source>
</reference>
<name>F3ZQV6_9BACE</name>
<keyword evidence="7" id="KW-0175">Coiled coil</keyword>
<dbReference type="PANTHER" id="PTHR12213">
    <property type="entry name" value="CORRINOID ADENOSYLTRANSFERASE"/>
    <property type="match status" value="1"/>
</dbReference>
<comment type="subunit">
    <text evidence="2">Homotrimer.</text>
</comment>
<feature type="coiled-coil region" evidence="7">
    <location>
        <begin position="87"/>
        <end position="114"/>
    </location>
</feature>
<dbReference type="InterPro" id="IPR016030">
    <property type="entry name" value="CblAdoTrfase-like"/>
</dbReference>
<accession>F3ZQV6</accession>
<evidence type="ECO:0000256" key="2">
    <source>
        <dbReference type="ARBA" id="ARBA00011233"/>
    </source>
</evidence>
<comment type="pathway">
    <text evidence="6">Cofactor biosynthesis; adenosylcobalamin biosynthesis; adenosylcobalamin from cob(II)yrinate a,c-diamide: step 2/7.</text>
</comment>
<dbReference type="InterPro" id="IPR029499">
    <property type="entry name" value="PduO-typ"/>
</dbReference>
<comment type="catalytic activity">
    <reaction evidence="6">
        <text>2 cob(II)yrinate a,c diamide + reduced [electron-transfer flavoprotein] + 2 ATP = 2 adenosylcob(III)yrinate a,c-diamide + 2 triphosphate + oxidized [electron-transfer flavoprotein] + 3 H(+)</text>
        <dbReference type="Rhea" id="RHEA:11528"/>
        <dbReference type="Rhea" id="RHEA-COMP:10685"/>
        <dbReference type="Rhea" id="RHEA-COMP:10686"/>
        <dbReference type="ChEBI" id="CHEBI:15378"/>
        <dbReference type="ChEBI" id="CHEBI:18036"/>
        <dbReference type="ChEBI" id="CHEBI:30616"/>
        <dbReference type="ChEBI" id="CHEBI:57692"/>
        <dbReference type="ChEBI" id="CHEBI:58307"/>
        <dbReference type="ChEBI" id="CHEBI:58503"/>
        <dbReference type="ChEBI" id="CHEBI:58537"/>
        <dbReference type="EC" id="2.5.1.17"/>
    </reaction>
</comment>
<comment type="similarity">
    <text evidence="1 6">Belongs to the Cob(I)alamin adenosyltransferase family.</text>
</comment>
<evidence type="ECO:0000256" key="5">
    <source>
        <dbReference type="ARBA" id="ARBA00022840"/>
    </source>
</evidence>
<dbReference type="Gene3D" id="1.20.1200.10">
    <property type="entry name" value="Cobalamin adenosyltransferase-like"/>
    <property type="match status" value="1"/>
</dbReference>
<keyword evidence="6" id="KW-0169">Cobalamin biosynthesis</keyword>
<dbReference type="GO" id="GO:0008817">
    <property type="term" value="F:corrinoid adenosyltransferase activity"/>
    <property type="evidence" value="ECO:0007669"/>
    <property type="project" value="UniProtKB-UniRule"/>
</dbReference>
<dbReference type="SUPFAM" id="SSF89028">
    <property type="entry name" value="Cobalamin adenosyltransferase-like"/>
    <property type="match status" value="1"/>
</dbReference>
<dbReference type="Pfam" id="PF01923">
    <property type="entry name" value="Cob_adeno_trans"/>
    <property type="match status" value="1"/>
</dbReference>
<keyword evidence="4 6" id="KW-0547">Nucleotide-binding</keyword>
<keyword evidence="3 6" id="KW-0808">Transferase</keyword>
<dbReference type="EC" id="2.5.1.17" evidence="6"/>
<comment type="catalytic activity">
    <reaction evidence="6">
        <text>2 cob(II)alamin + reduced [electron-transfer flavoprotein] + 2 ATP = 2 adenosylcob(III)alamin + 2 triphosphate + oxidized [electron-transfer flavoprotein] + 3 H(+)</text>
        <dbReference type="Rhea" id="RHEA:28671"/>
        <dbReference type="Rhea" id="RHEA-COMP:10685"/>
        <dbReference type="Rhea" id="RHEA-COMP:10686"/>
        <dbReference type="ChEBI" id="CHEBI:15378"/>
        <dbReference type="ChEBI" id="CHEBI:16304"/>
        <dbReference type="ChEBI" id="CHEBI:18036"/>
        <dbReference type="ChEBI" id="CHEBI:18408"/>
        <dbReference type="ChEBI" id="CHEBI:30616"/>
        <dbReference type="ChEBI" id="CHEBI:57692"/>
        <dbReference type="ChEBI" id="CHEBI:58307"/>
        <dbReference type="EC" id="2.5.1.17"/>
    </reaction>
</comment>
<keyword evidence="10" id="KW-1185">Reference proteome</keyword>
<dbReference type="AlphaFoldDB" id="F3ZQV6"/>
<organism evidence="9 10">
    <name type="scientific">Bacteroides coprosuis DSM 18011</name>
    <dbReference type="NCBI Taxonomy" id="679937"/>
    <lineage>
        <taxon>Bacteria</taxon>
        <taxon>Pseudomonadati</taxon>
        <taxon>Bacteroidota</taxon>
        <taxon>Bacteroidia</taxon>
        <taxon>Bacteroidales</taxon>
        <taxon>Bacteroidaceae</taxon>
        <taxon>Bacteroides</taxon>
    </lineage>
</organism>
<evidence type="ECO:0000256" key="6">
    <source>
        <dbReference type="RuleBase" id="RU366026"/>
    </source>
</evidence>
<dbReference type="GO" id="GO:0009236">
    <property type="term" value="P:cobalamin biosynthetic process"/>
    <property type="evidence" value="ECO:0007669"/>
    <property type="project" value="UniProtKB-UniRule"/>
</dbReference>
<dbReference type="Proteomes" id="UP000018439">
    <property type="component" value="Chromosome"/>
</dbReference>
<dbReference type="InterPro" id="IPR036451">
    <property type="entry name" value="CblAdoTrfase-like_sf"/>
</dbReference>
<dbReference type="HOGENOM" id="CLU_083486_0_2_10"/>
<evidence type="ECO:0000256" key="4">
    <source>
        <dbReference type="ARBA" id="ARBA00022741"/>
    </source>
</evidence>
<dbReference type="GO" id="GO:0005524">
    <property type="term" value="F:ATP binding"/>
    <property type="evidence" value="ECO:0007669"/>
    <property type="project" value="UniProtKB-UniRule"/>
</dbReference>
<protein>
    <recommendedName>
        <fullName evidence="6">Corrinoid adenosyltransferase</fullName>
        <ecNumber evidence="6">2.5.1.17</ecNumber>
    </recommendedName>
    <alternativeName>
        <fullName evidence="6">Cob(II)alamin adenosyltransferase</fullName>
    </alternativeName>
    <alternativeName>
        <fullName evidence="6">Cob(II)yrinic acid a,c-diamide adenosyltransferase</fullName>
    </alternativeName>
    <alternativeName>
        <fullName evidence="6">Cobinamide/cobalamin adenosyltransferase</fullName>
    </alternativeName>
</protein>
<dbReference type="FunFam" id="1.20.1200.10:FF:000001">
    <property type="entry name" value="Cob(I)yrinic acid a,c-diamide adenosyltransferase"/>
    <property type="match status" value="1"/>
</dbReference>
<evidence type="ECO:0000259" key="8">
    <source>
        <dbReference type="Pfam" id="PF01923"/>
    </source>
</evidence>
<evidence type="ECO:0000313" key="10">
    <source>
        <dbReference type="Proteomes" id="UP000018439"/>
    </source>
</evidence>
<dbReference type="OrthoDB" id="9778896at2"/>
<sequence>MKKSFVYTRTGDKGTTSLIGGTRVPKYDIRLEAYGTIDELNAHIGLLISAMENSSDIKFLRGIQNKLFDVGSHLATDQSKTTLHRTSVMSEDEVEELEQRIDEMDENLPGLKSFILPGGTSASSVAHICRTICRRGERRILELSEKTEISSELIAYVNRLSDFFFVLSRKLNLETGQAEIYWNTNCK</sequence>
<feature type="domain" description="Cobalamin adenosyltransferase-like" evidence="8">
    <location>
        <begin position="6"/>
        <end position="170"/>
    </location>
</feature>
<proteinExistence type="inferred from homology"/>
<dbReference type="eggNOG" id="COG2096">
    <property type="taxonomic scope" value="Bacteria"/>
</dbReference>
<evidence type="ECO:0000256" key="7">
    <source>
        <dbReference type="SAM" id="Coils"/>
    </source>
</evidence>
<evidence type="ECO:0000256" key="3">
    <source>
        <dbReference type="ARBA" id="ARBA00022679"/>
    </source>
</evidence>
<dbReference type="STRING" id="679937.Bcop_0396"/>
<dbReference type="UniPathway" id="UPA00148">
    <property type="reaction ID" value="UER00233"/>
</dbReference>
<gene>
    <name evidence="9" type="ORF">Bcop_0396</name>
</gene>
<dbReference type="NCBIfam" id="TIGR00636">
    <property type="entry name" value="PduO_Nterm"/>
    <property type="match status" value="1"/>
</dbReference>
<evidence type="ECO:0000313" key="9">
    <source>
        <dbReference type="EMBL" id="EGJ70614.1"/>
    </source>
</evidence>
<dbReference type="EMBL" id="CM001167">
    <property type="protein sequence ID" value="EGJ70614.1"/>
    <property type="molecule type" value="Genomic_DNA"/>
</dbReference>
<dbReference type="PANTHER" id="PTHR12213:SF0">
    <property type="entry name" value="CORRINOID ADENOSYLTRANSFERASE MMAB"/>
    <property type="match status" value="1"/>
</dbReference>
<evidence type="ECO:0000256" key="1">
    <source>
        <dbReference type="ARBA" id="ARBA00007487"/>
    </source>
</evidence>